<dbReference type="InterPro" id="IPR009061">
    <property type="entry name" value="DNA-bd_dom_put_sf"/>
</dbReference>
<proteinExistence type="predicted"/>
<dbReference type="GO" id="GO:0003677">
    <property type="term" value="F:DNA binding"/>
    <property type="evidence" value="ECO:0007669"/>
    <property type="project" value="UniProtKB-KW"/>
</dbReference>
<comment type="caution">
    <text evidence="9">The sequence shown here is derived from an EMBL/GenBank/DDBJ whole genome shotgun (WGS) entry which is preliminary data.</text>
</comment>
<name>A0A5C6X8U1_9DELT</name>
<keyword evidence="4" id="KW-0805">Transcription regulation</keyword>
<dbReference type="PRINTS" id="PR00040">
    <property type="entry name" value="HTHMERR"/>
</dbReference>
<dbReference type="InterPro" id="IPR047057">
    <property type="entry name" value="MerR_fam"/>
</dbReference>
<evidence type="ECO:0000256" key="5">
    <source>
        <dbReference type="ARBA" id="ARBA00023125"/>
    </source>
</evidence>
<reference evidence="9 10" key="1">
    <citation type="submission" date="2019-08" db="EMBL/GenBank/DDBJ databases">
        <title>Bradymonadales sp. TMQ4.</title>
        <authorList>
            <person name="Liang Q."/>
        </authorList>
    </citation>
    <scope>NUCLEOTIDE SEQUENCE [LARGE SCALE GENOMIC DNA]</scope>
    <source>
        <strain evidence="9 10">TMQ4</strain>
    </source>
</reference>
<evidence type="ECO:0000256" key="4">
    <source>
        <dbReference type="ARBA" id="ARBA00023015"/>
    </source>
</evidence>
<dbReference type="AlphaFoldDB" id="A0A5C6X8U1"/>
<dbReference type="InterPro" id="IPR015358">
    <property type="entry name" value="Tscrpt_reg_MerR_DNA-bd"/>
</dbReference>
<evidence type="ECO:0000256" key="6">
    <source>
        <dbReference type="ARBA" id="ARBA00023163"/>
    </source>
</evidence>
<dbReference type="GO" id="GO:0003700">
    <property type="term" value="F:DNA-binding transcription factor activity"/>
    <property type="evidence" value="ECO:0007669"/>
    <property type="project" value="InterPro"/>
</dbReference>
<dbReference type="Proteomes" id="UP000321412">
    <property type="component" value="Unassembled WGS sequence"/>
</dbReference>
<dbReference type="EMBL" id="VOSM01000005">
    <property type="protein sequence ID" value="TXD36752.1"/>
    <property type="molecule type" value="Genomic_DNA"/>
</dbReference>
<dbReference type="Pfam" id="PF00376">
    <property type="entry name" value="MerR"/>
    <property type="match status" value="1"/>
</dbReference>
<keyword evidence="6" id="KW-0804">Transcription</keyword>
<evidence type="ECO:0000256" key="3">
    <source>
        <dbReference type="ARBA" id="ARBA00022914"/>
    </source>
</evidence>
<dbReference type="GO" id="GO:0045340">
    <property type="term" value="F:mercury ion binding"/>
    <property type="evidence" value="ECO:0007669"/>
    <property type="project" value="InterPro"/>
</dbReference>
<dbReference type="SMART" id="SM00422">
    <property type="entry name" value="HTH_MERR"/>
    <property type="match status" value="1"/>
</dbReference>
<dbReference type="InterPro" id="IPR011794">
    <property type="entry name" value="MerR"/>
</dbReference>
<dbReference type="Pfam" id="PF09278">
    <property type="entry name" value="MerR-DNA-bind"/>
    <property type="match status" value="1"/>
</dbReference>
<dbReference type="InterPro" id="IPR000551">
    <property type="entry name" value="MerR-type_HTH_dom"/>
</dbReference>
<keyword evidence="3" id="KW-0476">Mercury</keyword>
<feature type="domain" description="HTH merR-type" evidence="8">
    <location>
        <begin position="52"/>
        <end position="122"/>
    </location>
</feature>
<keyword evidence="10" id="KW-1185">Reference proteome</keyword>
<gene>
    <name evidence="9" type="ORF">FRC98_12940</name>
</gene>
<keyword evidence="5" id="KW-0238">DNA-binding</keyword>
<dbReference type="Gene3D" id="1.10.1660.10">
    <property type="match status" value="1"/>
</dbReference>
<organism evidence="9 10">
    <name type="scientific">Lujinxingia vulgaris</name>
    <dbReference type="NCBI Taxonomy" id="2600176"/>
    <lineage>
        <taxon>Bacteria</taxon>
        <taxon>Deltaproteobacteria</taxon>
        <taxon>Bradymonadales</taxon>
        <taxon>Lujinxingiaceae</taxon>
        <taxon>Lujinxingia</taxon>
    </lineage>
</organism>
<dbReference type="PANTHER" id="PTHR30204:SF94">
    <property type="entry name" value="HEAVY METAL-DEPENDENT TRANSCRIPTIONAL REGULATOR HI_0293-RELATED"/>
    <property type="match status" value="1"/>
</dbReference>
<evidence type="ECO:0000259" key="8">
    <source>
        <dbReference type="PROSITE" id="PS50937"/>
    </source>
</evidence>
<keyword evidence="2" id="KW-0475">Mercuric resistance</keyword>
<dbReference type="CDD" id="cd04783">
    <property type="entry name" value="HTH_MerR1"/>
    <property type="match status" value="1"/>
</dbReference>
<evidence type="ECO:0000256" key="1">
    <source>
        <dbReference type="ARBA" id="ARBA00017146"/>
    </source>
</evidence>
<sequence>MWGRGTAHVLGLGLEKIGSTLDSVVYYRPYVVCVEGNRLPGDDVNNATNSTTLTIGKVAKRAGIGVETIRFYEREKLLPEPARDPSSGYRRYPESTISRLQFIARAKELGFTLRETRELLELRAGPATCGTVRARAEDKIDDVRRKIEDLQRIERALLTLAEACPGDGALDDCPILGALEGGFGDGG</sequence>
<evidence type="ECO:0000313" key="10">
    <source>
        <dbReference type="Proteomes" id="UP000321412"/>
    </source>
</evidence>
<dbReference type="SUPFAM" id="SSF46955">
    <property type="entry name" value="Putative DNA-binding domain"/>
    <property type="match status" value="1"/>
</dbReference>
<dbReference type="PROSITE" id="PS50937">
    <property type="entry name" value="HTH_MERR_2"/>
    <property type="match status" value="1"/>
</dbReference>
<evidence type="ECO:0000256" key="7">
    <source>
        <dbReference type="ARBA" id="ARBA00024874"/>
    </source>
</evidence>
<comment type="function">
    <text evidence="7">Mediates the mercuric-dependent induction of mercury resistance operon. In the absence of mercury MerR represses transcription by binding tightly to the mer operator region; when mercury is present the dimeric complex binds a single ion and becomes a potent transcriptional activator, while remaining bound to the mer site.</text>
</comment>
<dbReference type="OrthoDB" id="9811000at2"/>
<accession>A0A5C6X8U1</accession>
<evidence type="ECO:0000313" key="9">
    <source>
        <dbReference type="EMBL" id="TXD36752.1"/>
    </source>
</evidence>
<protein>
    <recommendedName>
        <fullName evidence="1">Mercuric resistance operon regulatory protein</fullName>
    </recommendedName>
</protein>
<dbReference type="PANTHER" id="PTHR30204">
    <property type="entry name" value="REDOX-CYCLING DRUG-SENSING TRANSCRIPTIONAL ACTIVATOR SOXR"/>
    <property type="match status" value="1"/>
</dbReference>
<evidence type="ECO:0000256" key="2">
    <source>
        <dbReference type="ARBA" id="ARBA00022466"/>
    </source>
</evidence>
<dbReference type="GO" id="GO:0046689">
    <property type="term" value="P:response to mercury ion"/>
    <property type="evidence" value="ECO:0007669"/>
    <property type="project" value="UniProtKB-KW"/>
</dbReference>